<proteinExistence type="predicted"/>
<evidence type="ECO:0000256" key="1">
    <source>
        <dbReference type="SAM" id="MobiDB-lite"/>
    </source>
</evidence>
<feature type="region of interest" description="Disordered" evidence="1">
    <location>
        <begin position="21"/>
        <end position="48"/>
    </location>
</feature>
<accession>A0A1I3XU92</accession>
<keyword evidence="3" id="KW-1185">Reference proteome</keyword>
<feature type="compositionally biased region" description="Low complexity" evidence="1">
    <location>
        <begin position="28"/>
        <end position="48"/>
    </location>
</feature>
<evidence type="ECO:0000313" key="2">
    <source>
        <dbReference type="EMBL" id="SFK23090.1"/>
    </source>
</evidence>
<protein>
    <submittedName>
        <fullName evidence="2">Uncharacterized protein</fullName>
    </submittedName>
</protein>
<dbReference type="Proteomes" id="UP000199473">
    <property type="component" value="Unassembled WGS sequence"/>
</dbReference>
<organism evidence="2 3">
    <name type="scientific">Falsiroseomonas stagni DSM 19981</name>
    <dbReference type="NCBI Taxonomy" id="1123062"/>
    <lineage>
        <taxon>Bacteria</taxon>
        <taxon>Pseudomonadati</taxon>
        <taxon>Pseudomonadota</taxon>
        <taxon>Alphaproteobacteria</taxon>
        <taxon>Acetobacterales</taxon>
        <taxon>Roseomonadaceae</taxon>
        <taxon>Falsiroseomonas</taxon>
    </lineage>
</organism>
<reference evidence="2 3" key="1">
    <citation type="submission" date="2016-10" db="EMBL/GenBank/DDBJ databases">
        <authorList>
            <person name="de Groot N.N."/>
        </authorList>
    </citation>
    <scope>NUCLEOTIDE SEQUENCE [LARGE SCALE GENOMIC DNA]</scope>
    <source>
        <strain evidence="2 3">DSM 19981</strain>
    </source>
</reference>
<name>A0A1I3XU92_9PROT</name>
<evidence type="ECO:0000313" key="3">
    <source>
        <dbReference type="Proteomes" id="UP000199473"/>
    </source>
</evidence>
<gene>
    <name evidence="2" type="ORF">SAMN02745775_101659</name>
</gene>
<dbReference type="EMBL" id="FOSQ01000001">
    <property type="protein sequence ID" value="SFK23090.1"/>
    <property type="molecule type" value="Genomic_DNA"/>
</dbReference>
<sequence length="48" mass="5132">MCWFCMGPDAQLGFHAEIVEEDEEEAPVQETGAPTASSPARATSMSSE</sequence>
<dbReference type="AlphaFoldDB" id="A0A1I3XU92"/>